<comment type="similarity">
    <text evidence="6">Belongs to the peptidase M48 family.</text>
</comment>
<keyword evidence="5 6" id="KW-0482">Metalloprotease</keyword>
<keyword evidence="7" id="KW-0472">Membrane</keyword>
<dbReference type="Proteomes" id="UP000612585">
    <property type="component" value="Unassembled WGS sequence"/>
</dbReference>
<evidence type="ECO:0000313" key="10">
    <source>
        <dbReference type="Proteomes" id="UP000612585"/>
    </source>
</evidence>
<evidence type="ECO:0000256" key="5">
    <source>
        <dbReference type="ARBA" id="ARBA00023049"/>
    </source>
</evidence>
<dbReference type="PANTHER" id="PTHR34978:SF3">
    <property type="entry name" value="SLR0241 PROTEIN"/>
    <property type="match status" value="1"/>
</dbReference>
<dbReference type="EMBL" id="BOPG01000044">
    <property type="protein sequence ID" value="GIJ58962.1"/>
    <property type="molecule type" value="Genomic_DNA"/>
</dbReference>
<dbReference type="AlphaFoldDB" id="A0A8J4E4I3"/>
<comment type="caution">
    <text evidence="9">The sequence shown here is derived from an EMBL/GenBank/DDBJ whole genome shotgun (WGS) entry which is preliminary data.</text>
</comment>
<sequence length="240" mass="24744">MIALGLLFTALVLAGPVPYLLARSRTALRHPVPALLAWQAIGACTGLAAVGAALTVGAGEGPFALVALGAGVLLAGYLLAVSAWVTVRTLARRRSHRDLLDLVGTPLPALPGGRLVISAAPVAYCLPGRRPRLVLTSAVLARLAPAALDAVVAHERAHLRQRHHLVLLPFAAWQAALPFLPAARTARASVALLVEALADDTARARVGTAPLADALHTVALAQEPGGVSTTDVPLRLARLT</sequence>
<gene>
    <name evidence="9" type="ORF">Vau01_064780</name>
</gene>
<evidence type="ECO:0000256" key="6">
    <source>
        <dbReference type="RuleBase" id="RU003983"/>
    </source>
</evidence>
<dbReference type="RefSeq" id="WP_204000514.1">
    <property type="nucleotide sequence ID" value="NZ_BOPG01000044.1"/>
</dbReference>
<keyword evidence="7" id="KW-0812">Transmembrane</keyword>
<name>A0A8J4E4I3_9ACTN</name>
<keyword evidence="3 6" id="KW-0378">Hydrolase</keyword>
<keyword evidence="10" id="KW-1185">Reference proteome</keyword>
<keyword evidence="4 6" id="KW-0862">Zinc</keyword>
<keyword evidence="7" id="KW-1133">Transmembrane helix</keyword>
<reference evidence="9" key="1">
    <citation type="submission" date="2021-01" db="EMBL/GenBank/DDBJ databases">
        <title>Whole genome shotgun sequence of Virgisporangium aurantiacum NBRC 16421.</title>
        <authorList>
            <person name="Komaki H."/>
            <person name="Tamura T."/>
        </authorList>
    </citation>
    <scope>NUCLEOTIDE SEQUENCE</scope>
    <source>
        <strain evidence="9">NBRC 16421</strain>
    </source>
</reference>
<dbReference type="Gene3D" id="3.30.2010.10">
    <property type="entry name" value="Metalloproteases ('zincins'), catalytic domain"/>
    <property type="match status" value="1"/>
</dbReference>
<evidence type="ECO:0000313" key="9">
    <source>
        <dbReference type="EMBL" id="GIJ58962.1"/>
    </source>
</evidence>
<dbReference type="GO" id="GO:0004222">
    <property type="term" value="F:metalloendopeptidase activity"/>
    <property type="evidence" value="ECO:0007669"/>
    <property type="project" value="InterPro"/>
</dbReference>
<dbReference type="InterPro" id="IPR001915">
    <property type="entry name" value="Peptidase_M48"/>
</dbReference>
<dbReference type="CDD" id="cd07326">
    <property type="entry name" value="M56_BlaR1_MecR1_like"/>
    <property type="match status" value="1"/>
</dbReference>
<dbReference type="GO" id="GO:0046872">
    <property type="term" value="F:metal ion binding"/>
    <property type="evidence" value="ECO:0007669"/>
    <property type="project" value="UniProtKB-KW"/>
</dbReference>
<evidence type="ECO:0000259" key="8">
    <source>
        <dbReference type="Pfam" id="PF01435"/>
    </source>
</evidence>
<protein>
    <submittedName>
        <fullName evidence="9">Integral membrane protein</fullName>
    </submittedName>
</protein>
<dbReference type="InterPro" id="IPR052173">
    <property type="entry name" value="Beta-lactam_resp_regulator"/>
</dbReference>
<feature type="transmembrane region" description="Helical" evidence="7">
    <location>
        <begin position="63"/>
        <end position="87"/>
    </location>
</feature>
<evidence type="ECO:0000256" key="2">
    <source>
        <dbReference type="ARBA" id="ARBA00022723"/>
    </source>
</evidence>
<evidence type="ECO:0000256" key="7">
    <source>
        <dbReference type="SAM" id="Phobius"/>
    </source>
</evidence>
<evidence type="ECO:0000256" key="1">
    <source>
        <dbReference type="ARBA" id="ARBA00022670"/>
    </source>
</evidence>
<evidence type="ECO:0000256" key="3">
    <source>
        <dbReference type="ARBA" id="ARBA00022801"/>
    </source>
</evidence>
<dbReference type="Pfam" id="PF01435">
    <property type="entry name" value="Peptidase_M48"/>
    <property type="match status" value="1"/>
</dbReference>
<comment type="cofactor">
    <cofactor evidence="6">
        <name>Zn(2+)</name>
        <dbReference type="ChEBI" id="CHEBI:29105"/>
    </cofactor>
    <text evidence="6">Binds 1 zinc ion per subunit.</text>
</comment>
<feature type="transmembrane region" description="Helical" evidence="7">
    <location>
        <begin position="32"/>
        <end position="56"/>
    </location>
</feature>
<evidence type="ECO:0000256" key="4">
    <source>
        <dbReference type="ARBA" id="ARBA00022833"/>
    </source>
</evidence>
<feature type="domain" description="Peptidase M48" evidence="8">
    <location>
        <begin position="119"/>
        <end position="171"/>
    </location>
</feature>
<accession>A0A8J4E4I3</accession>
<keyword evidence="1 6" id="KW-0645">Protease</keyword>
<organism evidence="9 10">
    <name type="scientific">Virgisporangium aurantiacum</name>
    <dbReference type="NCBI Taxonomy" id="175570"/>
    <lineage>
        <taxon>Bacteria</taxon>
        <taxon>Bacillati</taxon>
        <taxon>Actinomycetota</taxon>
        <taxon>Actinomycetes</taxon>
        <taxon>Micromonosporales</taxon>
        <taxon>Micromonosporaceae</taxon>
        <taxon>Virgisporangium</taxon>
    </lineage>
</organism>
<proteinExistence type="inferred from homology"/>
<dbReference type="GO" id="GO:0006508">
    <property type="term" value="P:proteolysis"/>
    <property type="evidence" value="ECO:0007669"/>
    <property type="project" value="UniProtKB-KW"/>
</dbReference>
<dbReference type="PANTHER" id="PTHR34978">
    <property type="entry name" value="POSSIBLE SENSOR-TRANSDUCER PROTEIN BLAR"/>
    <property type="match status" value="1"/>
</dbReference>
<keyword evidence="2" id="KW-0479">Metal-binding</keyword>